<keyword evidence="9" id="KW-1185">Reference proteome</keyword>
<comment type="caution">
    <text evidence="8">The sequence shown here is derived from an EMBL/GenBank/DDBJ whole genome shotgun (WGS) entry which is preliminary data.</text>
</comment>
<dbReference type="SUPFAM" id="SSF47095">
    <property type="entry name" value="HMG-box"/>
    <property type="match status" value="1"/>
</dbReference>
<sequence length="209" mass="24127">MKGDKFDVKAYNMIFLKKNAQALEVFKGLVRDLNNPKRPLGAIFAFIEAFKKQFLQLETCSFPHEGDKSDVETNYVFHMKNKAPGLKNVRNFSKGRDKPKRLVSALFIFMDEFSKQFPEMNSSIESIIALGAAGGRKWNQMSDTEKAPNITKEKKMKMEYEKRMNAYNRRVAVANTEEEESDESRSEFDDEEVTGEEDEDDDMCNIFDV</sequence>
<dbReference type="InterPro" id="IPR031061">
    <property type="entry name" value="HMGB_plant"/>
</dbReference>
<keyword evidence="4 5" id="KW-0539">Nucleus</keyword>
<dbReference type="InterPro" id="IPR009071">
    <property type="entry name" value="HMG_box_dom"/>
</dbReference>
<proteinExistence type="inferred from homology"/>
<feature type="region of interest" description="Disordered" evidence="6">
    <location>
        <begin position="171"/>
        <end position="209"/>
    </location>
</feature>
<feature type="domain" description="HMG box" evidence="7">
    <location>
        <begin position="99"/>
        <end position="168"/>
    </location>
</feature>
<evidence type="ECO:0000256" key="2">
    <source>
        <dbReference type="ARBA" id="ARBA00008774"/>
    </source>
</evidence>
<dbReference type="AlphaFoldDB" id="A0AAE1R2E0"/>
<evidence type="ECO:0000256" key="3">
    <source>
        <dbReference type="ARBA" id="ARBA00023125"/>
    </source>
</evidence>
<reference evidence="8" key="1">
    <citation type="submission" date="2023-12" db="EMBL/GenBank/DDBJ databases">
        <title>Genome assembly of Anisodus tanguticus.</title>
        <authorList>
            <person name="Wang Y.-J."/>
        </authorList>
    </citation>
    <scope>NUCLEOTIDE SEQUENCE</scope>
    <source>
        <strain evidence="8">KB-2021</strain>
        <tissue evidence="8">Leaf</tissue>
    </source>
</reference>
<dbReference type="GO" id="GO:0003677">
    <property type="term" value="F:DNA binding"/>
    <property type="evidence" value="ECO:0007669"/>
    <property type="project" value="UniProtKB-UniRule"/>
</dbReference>
<dbReference type="Pfam" id="PF00505">
    <property type="entry name" value="HMG_box"/>
    <property type="match status" value="1"/>
</dbReference>
<dbReference type="GO" id="GO:0005634">
    <property type="term" value="C:nucleus"/>
    <property type="evidence" value="ECO:0007669"/>
    <property type="project" value="UniProtKB-SubCell"/>
</dbReference>
<evidence type="ECO:0000313" key="8">
    <source>
        <dbReference type="EMBL" id="KAK4342482.1"/>
    </source>
</evidence>
<evidence type="ECO:0000256" key="5">
    <source>
        <dbReference type="PROSITE-ProRule" id="PRU00267"/>
    </source>
</evidence>
<dbReference type="SMART" id="SM00398">
    <property type="entry name" value="HMG"/>
    <property type="match status" value="1"/>
</dbReference>
<evidence type="ECO:0000313" key="9">
    <source>
        <dbReference type="Proteomes" id="UP001291623"/>
    </source>
</evidence>
<comment type="subcellular location">
    <subcellularLocation>
        <location evidence="1">Nucleus</location>
    </subcellularLocation>
</comment>
<dbReference type="PROSITE" id="PS50118">
    <property type="entry name" value="HMG_BOX_2"/>
    <property type="match status" value="1"/>
</dbReference>
<dbReference type="GO" id="GO:0006325">
    <property type="term" value="P:chromatin organization"/>
    <property type="evidence" value="ECO:0007669"/>
    <property type="project" value="UniProtKB-ARBA"/>
</dbReference>
<accession>A0AAE1R2E0</accession>
<feature type="DNA-binding region" description="HMG box" evidence="5">
    <location>
        <begin position="99"/>
        <end position="168"/>
    </location>
</feature>
<evidence type="ECO:0000259" key="7">
    <source>
        <dbReference type="PROSITE" id="PS50118"/>
    </source>
</evidence>
<comment type="similarity">
    <text evidence="2">Belongs to the HMGB family.</text>
</comment>
<dbReference type="GO" id="GO:0003682">
    <property type="term" value="F:chromatin binding"/>
    <property type="evidence" value="ECO:0007669"/>
    <property type="project" value="UniProtKB-ARBA"/>
</dbReference>
<dbReference type="GO" id="GO:0000785">
    <property type="term" value="C:chromatin"/>
    <property type="evidence" value="ECO:0007669"/>
    <property type="project" value="UniProtKB-ARBA"/>
</dbReference>
<evidence type="ECO:0000256" key="6">
    <source>
        <dbReference type="SAM" id="MobiDB-lite"/>
    </source>
</evidence>
<organism evidence="8 9">
    <name type="scientific">Anisodus tanguticus</name>
    <dbReference type="NCBI Taxonomy" id="243964"/>
    <lineage>
        <taxon>Eukaryota</taxon>
        <taxon>Viridiplantae</taxon>
        <taxon>Streptophyta</taxon>
        <taxon>Embryophyta</taxon>
        <taxon>Tracheophyta</taxon>
        <taxon>Spermatophyta</taxon>
        <taxon>Magnoliopsida</taxon>
        <taxon>eudicotyledons</taxon>
        <taxon>Gunneridae</taxon>
        <taxon>Pentapetalae</taxon>
        <taxon>asterids</taxon>
        <taxon>lamiids</taxon>
        <taxon>Solanales</taxon>
        <taxon>Solanaceae</taxon>
        <taxon>Solanoideae</taxon>
        <taxon>Hyoscyameae</taxon>
        <taxon>Anisodus</taxon>
    </lineage>
</organism>
<evidence type="ECO:0000256" key="1">
    <source>
        <dbReference type="ARBA" id="ARBA00004123"/>
    </source>
</evidence>
<dbReference type="PANTHER" id="PTHR46261:SF35">
    <property type="entry name" value="HIGH MOBILITY GROUP B PROTEIN 4-RELATED"/>
    <property type="match status" value="1"/>
</dbReference>
<protein>
    <recommendedName>
        <fullName evidence="7">HMG box domain-containing protein</fullName>
    </recommendedName>
</protein>
<feature type="compositionally biased region" description="Acidic residues" evidence="6">
    <location>
        <begin position="176"/>
        <end position="203"/>
    </location>
</feature>
<dbReference type="InterPro" id="IPR036910">
    <property type="entry name" value="HMG_box_dom_sf"/>
</dbReference>
<dbReference type="GO" id="GO:0030527">
    <property type="term" value="F:structural constituent of chromatin"/>
    <property type="evidence" value="ECO:0007669"/>
    <property type="project" value="UniProtKB-ARBA"/>
</dbReference>
<gene>
    <name evidence="8" type="ORF">RND71_038298</name>
</gene>
<name>A0AAE1R2E0_9SOLA</name>
<evidence type="ECO:0000256" key="4">
    <source>
        <dbReference type="ARBA" id="ARBA00023242"/>
    </source>
</evidence>
<keyword evidence="3 5" id="KW-0238">DNA-binding</keyword>
<dbReference type="PANTHER" id="PTHR46261">
    <property type="entry name" value="HIGH MOBILITY GROUP B PROTEIN 4-RELATED"/>
    <property type="match status" value="1"/>
</dbReference>
<dbReference type="Gene3D" id="1.10.30.10">
    <property type="entry name" value="High mobility group box domain"/>
    <property type="match status" value="1"/>
</dbReference>
<dbReference type="EMBL" id="JAVYJV010000021">
    <property type="protein sequence ID" value="KAK4342482.1"/>
    <property type="molecule type" value="Genomic_DNA"/>
</dbReference>
<dbReference type="Proteomes" id="UP001291623">
    <property type="component" value="Unassembled WGS sequence"/>
</dbReference>